<dbReference type="RefSeq" id="WP_160888058.1">
    <property type="nucleotide sequence ID" value="NZ_WURB01000031.1"/>
</dbReference>
<dbReference type="PANTHER" id="PTHR42928:SF5">
    <property type="entry name" value="BLR1237 PROTEIN"/>
    <property type="match status" value="1"/>
</dbReference>
<evidence type="ECO:0008006" key="5">
    <source>
        <dbReference type="Google" id="ProtNLM"/>
    </source>
</evidence>
<evidence type="ECO:0000313" key="3">
    <source>
        <dbReference type="EMBL" id="MXQ14336.1"/>
    </source>
</evidence>
<organism evidence="3 4">
    <name type="scientific">Microvirga makkahensis</name>
    <dbReference type="NCBI Taxonomy" id="1128670"/>
    <lineage>
        <taxon>Bacteria</taxon>
        <taxon>Pseudomonadati</taxon>
        <taxon>Pseudomonadota</taxon>
        <taxon>Alphaproteobacteria</taxon>
        <taxon>Hyphomicrobiales</taxon>
        <taxon>Methylobacteriaceae</taxon>
        <taxon>Microvirga</taxon>
    </lineage>
</organism>
<dbReference type="InterPro" id="IPR042100">
    <property type="entry name" value="Bug_dom1"/>
</dbReference>
<reference evidence="3 4" key="2">
    <citation type="submission" date="2020-01" db="EMBL/GenBank/DDBJ databases">
        <title>Microvirga sp. nov., an arsenate reduction bacterium isolated from Tibet hotspring sediments.</title>
        <authorList>
            <person name="Xian W.-D."/>
            <person name="Li W.-J."/>
        </authorList>
    </citation>
    <scope>NUCLEOTIDE SEQUENCE [LARGE SCALE GENOMIC DNA]</scope>
    <source>
        <strain evidence="3 4">KCTC 23863</strain>
    </source>
</reference>
<dbReference type="Proteomes" id="UP000436483">
    <property type="component" value="Unassembled WGS sequence"/>
</dbReference>
<comment type="similarity">
    <text evidence="1">Belongs to the UPF0065 (bug) family.</text>
</comment>
<keyword evidence="2" id="KW-0732">Signal</keyword>
<feature type="signal peptide" evidence="2">
    <location>
        <begin position="1"/>
        <end position="26"/>
    </location>
</feature>
<dbReference type="OrthoDB" id="8970543at2"/>
<reference evidence="3 4" key="1">
    <citation type="submission" date="2019-12" db="EMBL/GenBank/DDBJ databases">
        <authorList>
            <person name="Yuan C.-G."/>
        </authorList>
    </citation>
    <scope>NUCLEOTIDE SEQUENCE [LARGE SCALE GENOMIC DNA]</scope>
    <source>
        <strain evidence="3 4">KCTC 23863</strain>
    </source>
</reference>
<gene>
    <name evidence="3" type="ORF">GR328_23365</name>
</gene>
<protein>
    <recommendedName>
        <fullName evidence="5">Tripartite tricarboxylate transporter family receptor</fullName>
    </recommendedName>
</protein>
<evidence type="ECO:0000256" key="2">
    <source>
        <dbReference type="SAM" id="SignalP"/>
    </source>
</evidence>
<evidence type="ECO:0000256" key="1">
    <source>
        <dbReference type="ARBA" id="ARBA00006987"/>
    </source>
</evidence>
<dbReference type="InterPro" id="IPR005064">
    <property type="entry name" value="BUG"/>
</dbReference>
<name>A0A7X3MW37_9HYPH</name>
<sequence length="71" mass="7404">MKPITYMSLRVALVLGLGFASTVAVAQNDYPARPIKVVMPFTAGGGVDTVGRILGEGLKEVLGQSVVIENS</sequence>
<dbReference type="AlphaFoldDB" id="A0A7X3MW37"/>
<proteinExistence type="inferred from homology"/>
<comment type="caution">
    <text evidence="3">The sequence shown here is derived from an EMBL/GenBank/DDBJ whole genome shotgun (WGS) entry which is preliminary data.</text>
</comment>
<keyword evidence="4" id="KW-1185">Reference proteome</keyword>
<dbReference type="PANTHER" id="PTHR42928">
    <property type="entry name" value="TRICARBOXYLATE-BINDING PROTEIN"/>
    <property type="match status" value="1"/>
</dbReference>
<feature type="chain" id="PRO_5031038868" description="Tripartite tricarboxylate transporter family receptor" evidence="2">
    <location>
        <begin position="27"/>
        <end position="71"/>
    </location>
</feature>
<accession>A0A7X3MW37</accession>
<dbReference type="Gene3D" id="3.40.190.150">
    <property type="entry name" value="Bordetella uptake gene, domain 1"/>
    <property type="match status" value="1"/>
</dbReference>
<evidence type="ECO:0000313" key="4">
    <source>
        <dbReference type="Proteomes" id="UP000436483"/>
    </source>
</evidence>
<dbReference type="EMBL" id="WURB01000031">
    <property type="protein sequence ID" value="MXQ14336.1"/>
    <property type="molecule type" value="Genomic_DNA"/>
</dbReference>